<evidence type="ECO:0000256" key="3">
    <source>
        <dbReference type="ARBA" id="ARBA00022989"/>
    </source>
</evidence>
<dbReference type="AlphaFoldDB" id="A0A917G7E8"/>
<evidence type="ECO:0000313" key="8">
    <source>
        <dbReference type="EMBL" id="GGG26801.1"/>
    </source>
</evidence>
<comment type="caution">
    <text evidence="8">The sequence shown here is derived from an EMBL/GenBank/DDBJ whole genome shotgun (WGS) entry which is preliminary data.</text>
</comment>
<dbReference type="GO" id="GO:0016020">
    <property type="term" value="C:membrane"/>
    <property type="evidence" value="ECO:0007669"/>
    <property type="project" value="UniProtKB-SubCell"/>
</dbReference>
<evidence type="ECO:0000259" key="7">
    <source>
        <dbReference type="Pfam" id="PF12698"/>
    </source>
</evidence>
<keyword evidence="5" id="KW-0175">Coiled coil</keyword>
<keyword evidence="9" id="KW-1185">Reference proteome</keyword>
<evidence type="ECO:0000256" key="5">
    <source>
        <dbReference type="SAM" id="Coils"/>
    </source>
</evidence>
<evidence type="ECO:0000256" key="2">
    <source>
        <dbReference type="ARBA" id="ARBA00022692"/>
    </source>
</evidence>
<feature type="transmembrane region" description="Helical" evidence="6">
    <location>
        <begin position="20"/>
        <end position="42"/>
    </location>
</feature>
<feature type="transmembrane region" description="Helical" evidence="6">
    <location>
        <begin position="730"/>
        <end position="751"/>
    </location>
</feature>
<dbReference type="Gene3D" id="3.40.1710.10">
    <property type="entry name" value="abc type-2 transporter like domain"/>
    <property type="match status" value="1"/>
</dbReference>
<feature type="transmembrane region" description="Helical" evidence="6">
    <location>
        <begin position="644"/>
        <end position="667"/>
    </location>
</feature>
<protein>
    <submittedName>
        <fullName evidence="8">Phage infection protein</fullName>
    </submittedName>
</protein>
<sequence length="773" mass="86570">MKNRIQNIIKIYTNDLKNIATNWVAMVLIGGLIFLPSLYAWFNIYASWDPYGQTNQMQVAIVNEDEGATVQGEDINVGDELVINLSTNKNFDWKFTKREEAIDKVRMGDYFAAVIIPANFSTKLTSVLQDTPEQATIEYYVNEKINSIAPKITDKGASGIAEQISSEFISTVNGTIFEIFNELGIEIEKEVPNFEKFEEYIFLIEENLPEIEQTMNQSAEDGEKAAGLVKEGLAMMPEVQKTTTEGLTTVQSATLLLREAEVTLNNLSPMVEKDLQRVQKITKDVESFLSQLANTNLDTAKLDQALADLQSQLKTAQQVVEELIQHVEAIGDIGQNAEQARQALKQKVQAAIDEIKTHYDTSSIEEQLANEKIVQELERILQSIDQLPNAKEREQLVLNKLYHLQTVLTEFGRNLDAVSQIDINDATIKQNIKNLQRVAGETSIQIDGFLKQYKNDLEPKIKDMLAGAKNSLTGATDILTKVQGMIPEVTQILKNTDGSLQKANDTLAKIQTDYPALSEKIIDLANKLRTLNNEADIHEIIQLLKNNASAERDFFADPVKVENHKMFPIKNYGTGMMPFYTVLSIWVGCLLLISLLSVNIHHNGEYTIREVYLGRLLTFSTFALLQTTIITMGDIFLFDSSISAPILFVLFGIFIAGVFITVVYTLVSVFGDVGKAMAIVMLVLQIAGSGGTYPVQLLPKFFQMINPFLPFTYAIELMREAVGGIIWSKVWLDIGVLFTVGIIFLLFGLFFKKILSEKTEALLKKSRETDIIH</sequence>
<keyword evidence="4 6" id="KW-0472">Membrane</keyword>
<dbReference type="Proteomes" id="UP000616608">
    <property type="component" value="Unassembled WGS sequence"/>
</dbReference>
<dbReference type="InterPro" id="IPR017500">
    <property type="entry name" value="Phage_infect_YhgE_N"/>
</dbReference>
<dbReference type="PANTHER" id="PTHR43077">
    <property type="entry name" value="TRANSPORT PERMEASE YVFS-RELATED"/>
    <property type="match status" value="1"/>
</dbReference>
<reference evidence="8" key="1">
    <citation type="journal article" date="2014" name="Int. J. Syst. Evol. Microbiol.">
        <title>Complete genome sequence of Corynebacterium casei LMG S-19264T (=DSM 44701T), isolated from a smear-ripened cheese.</title>
        <authorList>
            <consortium name="US DOE Joint Genome Institute (JGI-PGF)"/>
            <person name="Walter F."/>
            <person name="Albersmeier A."/>
            <person name="Kalinowski J."/>
            <person name="Ruckert C."/>
        </authorList>
    </citation>
    <scope>NUCLEOTIDE SEQUENCE</scope>
    <source>
        <strain evidence="8">CGMCC 1.15760</strain>
    </source>
</reference>
<dbReference type="InterPro" id="IPR017501">
    <property type="entry name" value="Phage_infect_YhgE_C"/>
</dbReference>
<name>A0A917G7E8_9BACI</name>
<dbReference type="Pfam" id="PF12698">
    <property type="entry name" value="ABC2_membrane_3"/>
    <property type="match status" value="2"/>
</dbReference>
<evidence type="ECO:0000256" key="4">
    <source>
        <dbReference type="ARBA" id="ARBA00023136"/>
    </source>
</evidence>
<gene>
    <name evidence="8" type="ORF">GCM10007425_21750</name>
</gene>
<keyword evidence="3 6" id="KW-1133">Transmembrane helix</keyword>
<dbReference type="PANTHER" id="PTHR43077:SF10">
    <property type="entry name" value="TRANSPORT PERMEASE PROTEIN"/>
    <property type="match status" value="1"/>
</dbReference>
<feature type="coiled-coil region" evidence="5">
    <location>
        <begin position="299"/>
        <end position="354"/>
    </location>
</feature>
<reference evidence="8" key="2">
    <citation type="submission" date="2020-09" db="EMBL/GenBank/DDBJ databases">
        <authorList>
            <person name="Sun Q."/>
            <person name="Zhou Y."/>
        </authorList>
    </citation>
    <scope>NUCLEOTIDE SEQUENCE</scope>
    <source>
        <strain evidence="8">CGMCC 1.15760</strain>
    </source>
</reference>
<dbReference type="RefSeq" id="WP_188615083.1">
    <property type="nucleotide sequence ID" value="NZ_BMJT01000007.1"/>
</dbReference>
<organism evidence="8 9">
    <name type="scientific">Lysinibacillus alkalisoli</name>
    <dbReference type="NCBI Taxonomy" id="1911548"/>
    <lineage>
        <taxon>Bacteria</taxon>
        <taxon>Bacillati</taxon>
        <taxon>Bacillota</taxon>
        <taxon>Bacilli</taxon>
        <taxon>Bacillales</taxon>
        <taxon>Bacillaceae</taxon>
        <taxon>Lysinibacillus</taxon>
    </lineage>
</organism>
<feature type="domain" description="ABC-2 type transporter transmembrane" evidence="7">
    <location>
        <begin position="33"/>
        <end position="164"/>
    </location>
</feature>
<evidence type="ECO:0000313" key="9">
    <source>
        <dbReference type="Proteomes" id="UP000616608"/>
    </source>
</evidence>
<feature type="transmembrane region" description="Helical" evidence="6">
    <location>
        <begin position="612"/>
        <end position="638"/>
    </location>
</feature>
<dbReference type="NCBIfam" id="TIGR03061">
    <property type="entry name" value="pip_yhgE_Nterm"/>
    <property type="match status" value="1"/>
</dbReference>
<dbReference type="InterPro" id="IPR051328">
    <property type="entry name" value="T7SS_ABC-Transporter"/>
</dbReference>
<feature type="transmembrane region" description="Helical" evidence="6">
    <location>
        <begin position="676"/>
        <end position="695"/>
    </location>
</feature>
<evidence type="ECO:0000256" key="1">
    <source>
        <dbReference type="ARBA" id="ARBA00004141"/>
    </source>
</evidence>
<proteinExistence type="predicted"/>
<feature type="domain" description="ABC-2 type transporter transmembrane" evidence="7">
    <location>
        <begin position="523"/>
        <end position="749"/>
    </location>
</feature>
<feature type="transmembrane region" description="Helical" evidence="6">
    <location>
        <begin position="577"/>
        <end position="600"/>
    </location>
</feature>
<dbReference type="NCBIfam" id="TIGR03062">
    <property type="entry name" value="pip_yhgE_Cterm"/>
    <property type="match status" value="1"/>
</dbReference>
<dbReference type="GO" id="GO:0140359">
    <property type="term" value="F:ABC-type transporter activity"/>
    <property type="evidence" value="ECO:0007669"/>
    <property type="project" value="InterPro"/>
</dbReference>
<evidence type="ECO:0000256" key="6">
    <source>
        <dbReference type="SAM" id="Phobius"/>
    </source>
</evidence>
<dbReference type="EMBL" id="BMJT01000007">
    <property type="protein sequence ID" value="GGG26801.1"/>
    <property type="molecule type" value="Genomic_DNA"/>
</dbReference>
<accession>A0A917G7E8</accession>
<dbReference type="InterPro" id="IPR013525">
    <property type="entry name" value="ABC2_TM"/>
</dbReference>
<comment type="subcellular location">
    <subcellularLocation>
        <location evidence="1">Membrane</location>
        <topology evidence="1">Multi-pass membrane protein</topology>
    </subcellularLocation>
</comment>
<keyword evidence="2 6" id="KW-0812">Transmembrane</keyword>